<dbReference type="PANTHER" id="PTHR21689">
    <property type="entry name" value="LIN-9"/>
    <property type="match status" value="1"/>
</dbReference>
<protein>
    <recommendedName>
        <fullName evidence="6">DIRP domain-containing protein</fullName>
    </recommendedName>
</protein>
<name>A0ABP1S9A4_9HEXA</name>
<feature type="region of interest" description="Disordered" evidence="5">
    <location>
        <begin position="155"/>
        <end position="211"/>
    </location>
</feature>
<dbReference type="InterPro" id="IPR033471">
    <property type="entry name" value="DIRP"/>
</dbReference>
<dbReference type="InterPro" id="IPR045831">
    <property type="entry name" value="LIN9_C"/>
</dbReference>
<comment type="caution">
    <text evidence="7">The sequence shown here is derived from an EMBL/GenBank/DDBJ whole genome shotgun (WGS) entry which is preliminary data.</text>
</comment>
<feature type="region of interest" description="Disordered" evidence="5">
    <location>
        <begin position="1"/>
        <end position="20"/>
    </location>
</feature>
<organism evidence="7 8">
    <name type="scientific">Orchesella dallaii</name>
    <dbReference type="NCBI Taxonomy" id="48710"/>
    <lineage>
        <taxon>Eukaryota</taxon>
        <taxon>Metazoa</taxon>
        <taxon>Ecdysozoa</taxon>
        <taxon>Arthropoda</taxon>
        <taxon>Hexapoda</taxon>
        <taxon>Collembola</taxon>
        <taxon>Entomobryomorpha</taxon>
        <taxon>Entomobryoidea</taxon>
        <taxon>Orchesellidae</taxon>
        <taxon>Orchesellinae</taxon>
        <taxon>Orchesella</taxon>
    </lineage>
</organism>
<dbReference type="SMART" id="SM01135">
    <property type="entry name" value="DIRP"/>
    <property type="match status" value="1"/>
</dbReference>
<feature type="compositionally biased region" description="Basic and acidic residues" evidence="5">
    <location>
        <begin position="252"/>
        <end position="261"/>
    </location>
</feature>
<comment type="similarity">
    <text evidence="2">Belongs to the lin-9 family.</text>
</comment>
<comment type="subcellular location">
    <subcellularLocation>
        <location evidence="1">Nucleus</location>
    </subcellularLocation>
</comment>
<feature type="region of interest" description="Disordered" evidence="5">
    <location>
        <begin position="252"/>
        <end position="381"/>
    </location>
</feature>
<dbReference type="Proteomes" id="UP001642540">
    <property type="component" value="Unassembled WGS sequence"/>
</dbReference>
<feature type="compositionally biased region" description="Polar residues" evidence="5">
    <location>
        <begin position="286"/>
        <end position="303"/>
    </location>
</feature>
<evidence type="ECO:0000256" key="2">
    <source>
        <dbReference type="ARBA" id="ARBA00006732"/>
    </source>
</evidence>
<evidence type="ECO:0000313" key="8">
    <source>
        <dbReference type="Proteomes" id="UP001642540"/>
    </source>
</evidence>
<dbReference type="InterPro" id="IPR010561">
    <property type="entry name" value="LIN-9/ALY1"/>
</dbReference>
<keyword evidence="3" id="KW-0539">Nucleus</keyword>
<feature type="domain" description="DIRP" evidence="6">
    <location>
        <begin position="441"/>
        <end position="545"/>
    </location>
</feature>
<dbReference type="EMBL" id="CAXLJM020000164">
    <property type="protein sequence ID" value="CAL8146370.1"/>
    <property type="molecule type" value="Genomic_DNA"/>
</dbReference>
<evidence type="ECO:0000256" key="5">
    <source>
        <dbReference type="SAM" id="MobiDB-lite"/>
    </source>
</evidence>
<feature type="compositionally biased region" description="Polar residues" evidence="5">
    <location>
        <begin position="346"/>
        <end position="366"/>
    </location>
</feature>
<evidence type="ECO:0000259" key="6">
    <source>
        <dbReference type="SMART" id="SM01135"/>
    </source>
</evidence>
<accession>A0ABP1S9A4</accession>
<evidence type="ECO:0000313" key="7">
    <source>
        <dbReference type="EMBL" id="CAL8146370.1"/>
    </source>
</evidence>
<proteinExistence type="inferred from homology"/>
<feature type="compositionally biased region" description="Low complexity" evidence="5">
    <location>
        <begin position="167"/>
        <end position="177"/>
    </location>
</feature>
<evidence type="ECO:0000256" key="1">
    <source>
        <dbReference type="ARBA" id="ARBA00004123"/>
    </source>
</evidence>
<sequence>MERRSNRGRPVTGKPRTRSCGAITSAEEAVIRGATVGGRGRGRAAVPVKLAASLIPDTSPEPFPNTAGDIYILADEIPVSTEEIVLNKRGMPVRHRKRNSMYFCDEMDTSGTKGRSASKLGAGDDFKKVKTEQREVFVVVEQEDTEDTDTEIIFAVSQPATPGRRTGSASGSSSLHASPRDIKPDPSTLTLVSIPEPQPRPLRRGGKEDRWTRMSEAARANKEWIHEEEVAGEIDVQEGARAGDKKFKLSAADKDKVDRRRATVSKSTASVPKKTVASPSPAVVTVQPQPKKNQQEASVSSQKKGQRGNKRINPSPAEAKQRKPILPKPPAVPLQSQLGKGDTKPVVSTPTSPNRTTVSQSQSITPVTRFVKPGSGQGQSQMDNRINSNLHTLQSSGLTEQQHQLLVEVNQRSEELKELSLRVRNFLKLPKSHKWVCYEWFYSTIDQVLFKGQNDFQMCLRESFPDLKTRKITRVEWVTIRRIMGKPRRCSQSFFYEEREELYQKRQKIREIQQRKLTDFNHKELPDEIPLQFVIGTKVTARLRSPQDGLFEGKIEGVDTSNNTYRIAFTRPGVGVHSVLDYEVASNEPVETVSTSSFALKIPRRLGGERSTVGNFKFQNPALLAMKPEGFPESQFDPTAMLGGFPIRLLDMIVQLSKLLKAKREKISQLRELNVKAEKMISYGKLFSREYRVEYARCVQQLDSLNSKLNLYMAGIQAYCVEIGSEPQQGGSTTGGSTSSSASSRMINSEQVLERCRQDAAMMVSNFNDSGKVGLGSIPGTHVKNQKILTLIQNAATMMLGIRTHSVTGTSPYEAKPLQDFARSNVKSTVEGKNLRLYEDRVEMIMNRMMAGLCVRKDFE</sequence>
<dbReference type="PANTHER" id="PTHR21689:SF2">
    <property type="entry name" value="PROTEIN LIN-9 HOMOLOG"/>
    <property type="match status" value="1"/>
</dbReference>
<feature type="coiled-coil region" evidence="4">
    <location>
        <begin position="653"/>
        <end position="680"/>
    </location>
</feature>
<dbReference type="Pfam" id="PF06584">
    <property type="entry name" value="DIRP"/>
    <property type="match status" value="1"/>
</dbReference>
<reference evidence="7 8" key="1">
    <citation type="submission" date="2024-08" db="EMBL/GenBank/DDBJ databases">
        <authorList>
            <person name="Cucini C."/>
            <person name="Frati F."/>
        </authorList>
    </citation>
    <scope>NUCLEOTIDE SEQUENCE [LARGE SCALE GENOMIC DNA]</scope>
</reference>
<dbReference type="Pfam" id="PF19438">
    <property type="entry name" value="LIN9_C"/>
    <property type="match status" value="1"/>
</dbReference>
<evidence type="ECO:0000256" key="3">
    <source>
        <dbReference type="ARBA" id="ARBA00023242"/>
    </source>
</evidence>
<keyword evidence="8" id="KW-1185">Reference proteome</keyword>
<gene>
    <name evidence="7" type="ORF">ODALV1_LOCUS30794</name>
</gene>
<keyword evidence="4" id="KW-0175">Coiled coil</keyword>
<evidence type="ECO:0000256" key="4">
    <source>
        <dbReference type="SAM" id="Coils"/>
    </source>
</evidence>